<dbReference type="HAMAP" id="MF_01109">
    <property type="entry name" value="OTCase"/>
    <property type="match status" value="1"/>
</dbReference>
<feature type="binding site" evidence="10">
    <location>
        <position position="234"/>
    </location>
    <ligand>
        <name>L-ornithine</name>
        <dbReference type="ChEBI" id="CHEBI:46911"/>
    </ligand>
</feature>
<dbReference type="InterPro" id="IPR006130">
    <property type="entry name" value="Asp/Orn_carbamoylTrfase"/>
</dbReference>
<keyword evidence="8 10" id="KW-0808">Transferase</keyword>
<dbReference type="InterPro" id="IPR036901">
    <property type="entry name" value="Asp/Orn_carbamoylTrfase_sf"/>
</dbReference>
<evidence type="ECO:0000256" key="6">
    <source>
        <dbReference type="ARBA" id="ARBA00016634"/>
    </source>
</evidence>
<comment type="function">
    <text evidence="1">Reversibly catalyzes the transfer of the carbamoyl group from carbamoyl phosphate (CP) to the N(epsilon) atom of ornithine (ORN) to produce L-citrulline.</text>
</comment>
<feature type="binding site" evidence="10">
    <location>
        <position position="112"/>
    </location>
    <ligand>
        <name>carbamoyl phosphate</name>
        <dbReference type="ChEBI" id="CHEBI:58228"/>
    </ligand>
</feature>
<accession>A0A942YKZ2</accession>
<dbReference type="EMBL" id="JAGYPJ010000001">
    <property type="protein sequence ID" value="MBS4199100.1"/>
    <property type="molecule type" value="Genomic_DNA"/>
</dbReference>
<dbReference type="NCBIfam" id="TIGR00658">
    <property type="entry name" value="orni_carb_tr"/>
    <property type="match status" value="1"/>
</dbReference>
<dbReference type="PRINTS" id="PR00102">
    <property type="entry name" value="OTCASE"/>
</dbReference>
<evidence type="ECO:0000313" key="13">
    <source>
        <dbReference type="EMBL" id="MBS4199100.1"/>
    </source>
</evidence>
<dbReference type="GO" id="GO:0016597">
    <property type="term" value="F:amino acid binding"/>
    <property type="evidence" value="ECO:0007669"/>
    <property type="project" value="InterPro"/>
</dbReference>
<dbReference type="Pfam" id="PF00185">
    <property type="entry name" value="OTCace"/>
    <property type="match status" value="1"/>
</dbReference>
<dbReference type="EC" id="2.1.3.3" evidence="5 10"/>
<name>A0A942YKZ2_9BACI</name>
<feature type="binding site" evidence="10">
    <location>
        <position position="302"/>
    </location>
    <ligand>
        <name>carbamoyl phosphate</name>
        <dbReference type="ChEBI" id="CHEBI:58228"/>
    </ligand>
</feature>
<evidence type="ECO:0000256" key="9">
    <source>
        <dbReference type="ARBA" id="ARBA00048772"/>
    </source>
</evidence>
<comment type="pathway">
    <text evidence="3">Amino-acid biosynthesis; L-arginine biosynthesis; L-arginine from L-ornithine and carbamoyl phosphate: step 1/3.</text>
</comment>
<evidence type="ECO:0000259" key="11">
    <source>
        <dbReference type="Pfam" id="PF00185"/>
    </source>
</evidence>
<evidence type="ECO:0000256" key="1">
    <source>
        <dbReference type="ARBA" id="ARBA00003822"/>
    </source>
</evidence>
<dbReference type="InterPro" id="IPR002292">
    <property type="entry name" value="Orn/put_carbamltrans"/>
</dbReference>
<protein>
    <recommendedName>
        <fullName evidence="6 10">Ornithine carbamoyltransferase</fullName>
        <shortName evidence="10">OTCase</shortName>
        <ecNumber evidence="5 10">2.1.3.3</ecNumber>
    </recommendedName>
</protein>
<evidence type="ECO:0000256" key="10">
    <source>
        <dbReference type="HAMAP-Rule" id="MF_01109"/>
    </source>
</evidence>
<dbReference type="PROSITE" id="PS00097">
    <property type="entry name" value="CARBAMOYLTRANSFERASE"/>
    <property type="match status" value="1"/>
</dbReference>
<feature type="binding site" evidence="10">
    <location>
        <position position="88"/>
    </location>
    <ligand>
        <name>carbamoyl phosphate</name>
        <dbReference type="ChEBI" id="CHEBI:58228"/>
    </ligand>
</feature>
<feature type="domain" description="Aspartate/ornithine carbamoyltransferase carbamoyl-P binding" evidence="12">
    <location>
        <begin position="12"/>
        <end position="152"/>
    </location>
</feature>
<dbReference type="RefSeq" id="WP_213109806.1">
    <property type="nucleotide sequence ID" value="NZ_JAGYPJ010000001.1"/>
</dbReference>
<comment type="subcellular location">
    <subcellularLocation>
        <location evidence="2 10">Cytoplasm</location>
    </subcellularLocation>
</comment>
<feature type="binding site" evidence="10">
    <location>
        <begin position="139"/>
        <end position="142"/>
    </location>
    <ligand>
        <name>carbamoyl phosphate</name>
        <dbReference type="ChEBI" id="CHEBI:58228"/>
    </ligand>
</feature>
<proteinExistence type="inferred from homology"/>
<dbReference type="InterPro" id="IPR024904">
    <property type="entry name" value="OTCase_ArgI"/>
</dbReference>
<evidence type="ECO:0000256" key="3">
    <source>
        <dbReference type="ARBA" id="ARBA00004975"/>
    </source>
</evidence>
<dbReference type="PANTHER" id="PTHR45753:SF3">
    <property type="entry name" value="ORNITHINE TRANSCARBAMYLASE, MITOCHONDRIAL"/>
    <property type="match status" value="1"/>
</dbReference>
<organism evidence="13 14">
    <name type="scientific">Lederbergia citrisecunda</name>
    <dbReference type="NCBI Taxonomy" id="2833583"/>
    <lineage>
        <taxon>Bacteria</taxon>
        <taxon>Bacillati</taxon>
        <taxon>Bacillota</taxon>
        <taxon>Bacilli</taxon>
        <taxon>Bacillales</taxon>
        <taxon>Bacillaceae</taxon>
        <taxon>Lederbergia</taxon>
    </lineage>
</organism>
<feature type="binding site" evidence="10">
    <location>
        <position position="170"/>
    </location>
    <ligand>
        <name>L-ornithine</name>
        <dbReference type="ChEBI" id="CHEBI:46911"/>
    </ligand>
</feature>
<evidence type="ECO:0000256" key="4">
    <source>
        <dbReference type="ARBA" id="ARBA00007805"/>
    </source>
</evidence>
<feature type="domain" description="Aspartate/ornithine carbamoyltransferase Asp/Orn-binding" evidence="11">
    <location>
        <begin position="159"/>
        <end position="312"/>
    </location>
</feature>
<dbReference type="Gene3D" id="3.40.50.1370">
    <property type="entry name" value="Aspartate/ornithine carbamoyltransferase"/>
    <property type="match status" value="2"/>
</dbReference>
<evidence type="ECO:0000259" key="12">
    <source>
        <dbReference type="Pfam" id="PF02729"/>
    </source>
</evidence>
<evidence type="ECO:0000256" key="2">
    <source>
        <dbReference type="ARBA" id="ARBA00004496"/>
    </source>
</evidence>
<keyword evidence="14" id="KW-1185">Reference proteome</keyword>
<dbReference type="GO" id="GO:0042450">
    <property type="term" value="P:L-arginine biosynthetic process via ornithine"/>
    <property type="evidence" value="ECO:0007669"/>
    <property type="project" value="UniProtKB-UniRule"/>
</dbReference>
<comment type="catalytic activity">
    <reaction evidence="9 10">
        <text>carbamoyl phosphate + L-ornithine = L-citrulline + phosphate + H(+)</text>
        <dbReference type="Rhea" id="RHEA:19513"/>
        <dbReference type="ChEBI" id="CHEBI:15378"/>
        <dbReference type="ChEBI" id="CHEBI:43474"/>
        <dbReference type="ChEBI" id="CHEBI:46911"/>
        <dbReference type="ChEBI" id="CHEBI:57743"/>
        <dbReference type="ChEBI" id="CHEBI:58228"/>
        <dbReference type="EC" id="2.1.3.3"/>
    </reaction>
</comment>
<dbReference type="InterPro" id="IPR006132">
    <property type="entry name" value="Asp/Orn_carbamoyltranf_P-bd"/>
</dbReference>
<keyword evidence="7 10" id="KW-0963">Cytoplasm</keyword>
<feature type="binding site" evidence="10">
    <location>
        <begin position="238"/>
        <end position="239"/>
    </location>
    <ligand>
        <name>L-ornithine</name>
        <dbReference type="ChEBI" id="CHEBI:46911"/>
    </ligand>
</feature>
<evidence type="ECO:0000256" key="8">
    <source>
        <dbReference type="ARBA" id="ARBA00022679"/>
    </source>
</evidence>
<dbReference type="AlphaFoldDB" id="A0A942YKZ2"/>
<dbReference type="NCBIfam" id="NF001986">
    <property type="entry name" value="PRK00779.1"/>
    <property type="match status" value="1"/>
</dbReference>
<gene>
    <name evidence="13" type="primary">argF</name>
    <name evidence="13" type="ORF">KHA93_05440</name>
</gene>
<feature type="binding site" evidence="10">
    <location>
        <begin position="274"/>
        <end position="275"/>
    </location>
    <ligand>
        <name>carbamoyl phosphate</name>
        <dbReference type="ChEBI" id="CHEBI:58228"/>
    </ligand>
</feature>
<comment type="similarity">
    <text evidence="4 10">Belongs to the aspartate/ornithine carbamoyltransferase superfamily. OTCase family.</text>
</comment>
<dbReference type="SUPFAM" id="SSF53671">
    <property type="entry name" value="Aspartate/ornithine carbamoyltransferase"/>
    <property type="match status" value="1"/>
</dbReference>
<dbReference type="InterPro" id="IPR006131">
    <property type="entry name" value="Asp_carbamoyltransf_Asp/Orn-bd"/>
</dbReference>
<feature type="binding site" evidence="10">
    <location>
        <begin position="61"/>
        <end position="64"/>
    </location>
    <ligand>
        <name>carbamoyl phosphate</name>
        <dbReference type="ChEBI" id="CHEBI:58228"/>
    </ligand>
</feature>
<dbReference type="Proteomes" id="UP000682713">
    <property type="component" value="Unassembled WGS sequence"/>
</dbReference>
<dbReference type="GO" id="GO:0005737">
    <property type="term" value="C:cytoplasm"/>
    <property type="evidence" value="ECO:0007669"/>
    <property type="project" value="UniProtKB-SubCell"/>
</dbReference>
<dbReference type="GO" id="GO:0019240">
    <property type="term" value="P:citrulline biosynthetic process"/>
    <property type="evidence" value="ECO:0007669"/>
    <property type="project" value="TreeGrafter"/>
</dbReference>
<comment type="caution">
    <text evidence="13">The sequence shown here is derived from an EMBL/GenBank/DDBJ whole genome shotgun (WGS) entry which is preliminary data.</text>
</comment>
<dbReference type="GO" id="GO:0004585">
    <property type="term" value="F:ornithine carbamoyltransferase activity"/>
    <property type="evidence" value="ECO:0007669"/>
    <property type="project" value="UniProtKB-UniRule"/>
</dbReference>
<sequence>MVTTTANSLKGKHLLSLLELSTDEITQLIDVAIGLKKMQKQGEPHHYLKGKTMAMIFEKSSTRTRVSFEVGMNQLGGHALFLSRDDIQLGRGETVPDTAKVLSRYVDGIMIRAYEHTAVEELAANSSVPVINALTDDHHPCQALADLMTLYEVKGTFAGRKLAYVGDGNNVAHSLMIACAKLGVDCSVASPEGYEPKKEITELAMDIAKETGAVIEVLHDPHAAVSGADAVYTDVWTSMGWEEEQEIRLQAFQPYQVNSELMSSAKSDAIFLHCLPAKRGEEVTAEVIDGPQSYVFDEAENRLHVQKALMVALMG</sequence>
<dbReference type="Pfam" id="PF02729">
    <property type="entry name" value="OTCace_N"/>
    <property type="match status" value="1"/>
</dbReference>
<evidence type="ECO:0000256" key="5">
    <source>
        <dbReference type="ARBA" id="ARBA00013007"/>
    </source>
</evidence>
<dbReference type="PANTHER" id="PTHR45753">
    <property type="entry name" value="ORNITHINE CARBAMOYLTRANSFERASE, MITOCHONDRIAL"/>
    <property type="match status" value="1"/>
</dbReference>
<reference evidence="13 14" key="1">
    <citation type="submission" date="2021-05" db="EMBL/GenBank/DDBJ databases">
        <title>Novel Bacillus species.</title>
        <authorList>
            <person name="Liu G."/>
        </authorList>
    </citation>
    <scope>NUCLEOTIDE SEQUENCE [LARGE SCALE GENOMIC DNA]</scope>
    <source>
        <strain evidence="13 14">FJAT-49732</strain>
    </source>
</reference>
<dbReference type="FunFam" id="3.40.50.1370:FF:000016">
    <property type="entry name" value="Ornithine carbamoyltransferase"/>
    <property type="match status" value="1"/>
</dbReference>
<evidence type="ECO:0000256" key="7">
    <source>
        <dbReference type="ARBA" id="ARBA00022490"/>
    </source>
</evidence>
<dbReference type="FunFam" id="3.40.50.1370:FF:000008">
    <property type="entry name" value="Ornithine carbamoyltransferase"/>
    <property type="match status" value="1"/>
</dbReference>
<dbReference type="PRINTS" id="PR00100">
    <property type="entry name" value="AOTCASE"/>
</dbReference>
<evidence type="ECO:0000313" key="14">
    <source>
        <dbReference type="Proteomes" id="UP000682713"/>
    </source>
</evidence>